<keyword evidence="4" id="KW-0808">Transferase</keyword>
<dbReference type="Pfam" id="PF01757">
    <property type="entry name" value="Acyl_transf_3"/>
    <property type="match status" value="1"/>
</dbReference>
<feature type="transmembrane region" description="Helical" evidence="1">
    <location>
        <begin position="288"/>
        <end position="306"/>
    </location>
</feature>
<keyword evidence="5" id="KW-1185">Reference proteome</keyword>
<evidence type="ECO:0000313" key="4">
    <source>
        <dbReference type="EMBL" id="MBD8890503.1"/>
    </source>
</evidence>
<feature type="transmembrane region" description="Helical" evidence="1">
    <location>
        <begin position="153"/>
        <end position="169"/>
    </location>
</feature>
<reference evidence="4 5" key="2">
    <citation type="journal article" date="2021" name="Int. J. Syst. Evol. Microbiol.">
        <title>Roseibium litorale sp. nov., isolated from a tidal flat sediment and proposal for the reclassification of Labrenzia polysiphoniae as Roseibium polysiphoniae comb. nov.</title>
        <authorList>
            <person name="Liu Y."/>
            <person name="Pei T."/>
            <person name="Du J."/>
            <person name="Chao M."/>
            <person name="Deng M.R."/>
            <person name="Zhu H."/>
        </authorList>
    </citation>
    <scope>NUCLEOTIDE SEQUENCE [LARGE SCALE GENOMIC DNA]</scope>
    <source>
        <strain evidence="4 5">4C16A</strain>
    </source>
</reference>
<feature type="transmembrane region" description="Helical" evidence="1">
    <location>
        <begin position="326"/>
        <end position="345"/>
    </location>
</feature>
<reference evidence="5" key="1">
    <citation type="submission" date="2020-09" db="EMBL/GenBank/DDBJ databases">
        <title>The genome sequence of strain Labrenzia suaedae 4C16A.</title>
        <authorList>
            <person name="Liu Y."/>
        </authorList>
    </citation>
    <scope>NUCLEOTIDE SEQUENCE [LARGE SCALE GENOMIC DNA]</scope>
    <source>
        <strain evidence="5">4C16A</strain>
    </source>
</reference>
<keyword evidence="1" id="KW-1133">Transmembrane helix</keyword>
<evidence type="ECO:0000259" key="3">
    <source>
        <dbReference type="Pfam" id="PF19040"/>
    </source>
</evidence>
<organism evidence="4 5">
    <name type="scientific">Roseibium litorale</name>
    <dbReference type="NCBI Taxonomy" id="2803841"/>
    <lineage>
        <taxon>Bacteria</taxon>
        <taxon>Pseudomonadati</taxon>
        <taxon>Pseudomonadota</taxon>
        <taxon>Alphaproteobacteria</taxon>
        <taxon>Hyphomicrobiales</taxon>
        <taxon>Stappiaceae</taxon>
        <taxon>Roseibium</taxon>
    </lineage>
</organism>
<evidence type="ECO:0000313" key="5">
    <source>
        <dbReference type="Proteomes" id="UP000632063"/>
    </source>
</evidence>
<evidence type="ECO:0000259" key="2">
    <source>
        <dbReference type="Pfam" id="PF01757"/>
    </source>
</evidence>
<keyword evidence="1" id="KW-0472">Membrane</keyword>
<dbReference type="InterPro" id="IPR050879">
    <property type="entry name" value="Acyltransferase_3"/>
</dbReference>
<dbReference type="PANTHER" id="PTHR23028">
    <property type="entry name" value="ACETYLTRANSFERASE"/>
    <property type="match status" value="1"/>
</dbReference>
<dbReference type="RefSeq" id="WP_192146224.1">
    <property type="nucleotide sequence ID" value="NZ_JACYXI010000001.1"/>
</dbReference>
<dbReference type="GO" id="GO:0016746">
    <property type="term" value="F:acyltransferase activity"/>
    <property type="evidence" value="ECO:0007669"/>
    <property type="project" value="UniProtKB-KW"/>
</dbReference>
<accession>A0ABR9CIE9</accession>
<proteinExistence type="predicted"/>
<sequence>MSAPSSPAFRQDLQGLRAFAVLGVLLFHFGVPGTEGGYAGVDLFFVLSGFLITSILTRRTEPYLSWSDQAAFILRFLAKRLWRIAPAMTAVAMATCAAGWFILTPEDFISLGKEAFAAITFWPNLYFNAEADYFATASAYRPLLHTWSLGVEMQFYLLWPLVLTAIRLLPGRRQSYAVLLLLALSFIACQILTFADPSVAFYNPGPRLWEFLIGALAAWHVMPPRTELAAGSKWQQAGDWIALLTLLATPALFGPATLWPAPSALLPCLAAGWLISRPVKTRLVQSLLENRLAGVIGTLSYSLYLVHWPLVVFSNTLFFPEPSFTLRMALLAACIPLSALLYVLIERPMRTLGAAPGLPPLKLGGVAAWGGAITLCLLLASSNGLPGRWKTGDLVALTKAERNPEVSDPVCGGTGTSLLCEKGAAGGIALWGDSHAAALEETMKSWAEETGTHFRAFIGYGCPPLPGAYLRNTPVSLPKSKCLRNGTPVLEAILADDKIGTVILSARWVWYFTGTRNGPDRGGPVYLTEDKWTLASKTGNRAVFEASLKELAKALQAAGKKIILLQPVPEFTFDPVRCYQAELLGREAHGTCRMEKAEAEKRQDETNRFFASLAAENSAVHLIQPDPVFCRDTTCSPVLDGRMAYQDDDHVNRIGAAALLPLLIQAAE</sequence>
<evidence type="ECO:0000256" key="1">
    <source>
        <dbReference type="SAM" id="Phobius"/>
    </source>
</evidence>
<comment type="caution">
    <text evidence="4">The sequence shown here is derived from an EMBL/GenBank/DDBJ whole genome shotgun (WGS) entry which is preliminary data.</text>
</comment>
<feature type="domain" description="SGNH" evidence="3">
    <location>
        <begin position="419"/>
        <end position="664"/>
    </location>
</feature>
<dbReference type="Proteomes" id="UP000632063">
    <property type="component" value="Unassembled WGS sequence"/>
</dbReference>
<feature type="transmembrane region" description="Helical" evidence="1">
    <location>
        <begin position="366"/>
        <end position="385"/>
    </location>
</feature>
<gene>
    <name evidence="4" type="ORF">IG616_03010</name>
</gene>
<feature type="transmembrane region" description="Helical" evidence="1">
    <location>
        <begin position="12"/>
        <end position="31"/>
    </location>
</feature>
<feature type="transmembrane region" description="Helical" evidence="1">
    <location>
        <begin position="84"/>
        <end position="103"/>
    </location>
</feature>
<keyword evidence="1" id="KW-0812">Transmembrane</keyword>
<dbReference type="InterPro" id="IPR043968">
    <property type="entry name" value="SGNH"/>
</dbReference>
<dbReference type="EMBL" id="JACYXI010000001">
    <property type="protein sequence ID" value="MBD8890503.1"/>
    <property type="molecule type" value="Genomic_DNA"/>
</dbReference>
<name>A0ABR9CIE9_9HYPH</name>
<dbReference type="PANTHER" id="PTHR23028:SF53">
    <property type="entry name" value="ACYL_TRANSF_3 DOMAIN-CONTAINING PROTEIN"/>
    <property type="match status" value="1"/>
</dbReference>
<feature type="domain" description="Acyltransferase 3" evidence="2">
    <location>
        <begin position="12"/>
        <end position="342"/>
    </location>
</feature>
<feature type="transmembrane region" description="Helical" evidence="1">
    <location>
        <begin position="259"/>
        <end position="276"/>
    </location>
</feature>
<protein>
    <submittedName>
        <fullName evidence="4">Acyltransferase</fullName>
    </submittedName>
</protein>
<dbReference type="InterPro" id="IPR002656">
    <property type="entry name" value="Acyl_transf_3_dom"/>
</dbReference>
<keyword evidence="4" id="KW-0012">Acyltransferase</keyword>
<feature type="transmembrane region" description="Helical" evidence="1">
    <location>
        <begin position="176"/>
        <end position="195"/>
    </location>
</feature>
<dbReference type="Pfam" id="PF19040">
    <property type="entry name" value="SGNH"/>
    <property type="match status" value="1"/>
</dbReference>
<feature type="transmembrane region" description="Helical" evidence="1">
    <location>
        <begin position="37"/>
        <end position="57"/>
    </location>
</feature>